<dbReference type="EMBL" id="JNAH01000007">
    <property type="protein sequence ID" value="KGF86503.1"/>
    <property type="molecule type" value="Genomic_DNA"/>
</dbReference>
<gene>
    <name evidence="1" type="ORF">EU91_1265</name>
</gene>
<dbReference type="RefSeq" id="WP_032524732.1">
    <property type="nucleotide sequence ID" value="NZ_CP138934.1"/>
</dbReference>
<evidence type="ECO:0000313" key="2">
    <source>
        <dbReference type="Proteomes" id="UP000030598"/>
    </source>
</evidence>
<dbReference type="OrthoDB" id="482053at2"/>
<name>A0A0A1ZE09_PROMR</name>
<dbReference type="Proteomes" id="UP000030598">
    <property type="component" value="Unassembled WGS sequence"/>
</dbReference>
<organism evidence="1 2">
    <name type="scientific">Prochlorococcus marinus str. GP2</name>
    <dbReference type="NCBI Taxonomy" id="59925"/>
    <lineage>
        <taxon>Bacteria</taxon>
        <taxon>Bacillati</taxon>
        <taxon>Cyanobacteriota</taxon>
        <taxon>Cyanophyceae</taxon>
        <taxon>Synechococcales</taxon>
        <taxon>Prochlorococcaceae</taxon>
        <taxon>Prochlorococcus</taxon>
    </lineage>
</organism>
<dbReference type="eggNOG" id="COG2963">
    <property type="taxonomic scope" value="Bacteria"/>
</dbReference>
<protein>
    <submittedName>
        <fullName evidence="1">Uncharacterized protein</fullName>
    </submittedName>
</protein>
<comment type="caution">
    <text evidence="1">The sequence shown here is derived from an EMBL/GenBank/DDBJ whole genome shotgun (WGS) entry which is preliminary data.</text>
</comment>
<accession>A0A0A1ZE09</accession>
<sequence>MPKKVTEQDKSNILKSFIDGINIKELSEMYGFSVTTITRQLKNKLSNEKFKKIRNINSKEISSKQIPVNFKKESKVEKINKTKDDNINFENEGISNNFFEIAPLNYEVDLDNQKDLASIPLDEVDFPKLIYMIVDSKIELIIKMLKDYPEWEFLPEDDLNRKTIEIYYDLKNAKRNCGRDQKVIKVPNTNVFKIVSPILLSRGISRILAGDKLISI</sequence>
<evidence type="ECO:0000313" key="1">
    <source>
        <dbReference type="EMBL" id="KGF86503.1"/>
    </source>
</evidence>
<dbReference type="AlphaFoldDB" id="A0A0A1ZE09"/>
<proteinExistence type="predicted"/>
<reference evidence="2" key="1">
    <citation type="journal article" date="2014" name="Sci. Data">
        <title>Genomes of diverse isolates of the marine cyanobacterium Prochlorococcus.</title>
        <authorList>
            <person name="Biller S."/>
            <person name="Berube P."/>
            <person name="Thompson J."/>
            <person name="Kelly L."/>
            <person name="Roggensack S."/>
            <person name="Awad L."/>
            <person name="Roache-Johnson K."/>
            <person name="Ding H."/>
            <person name="Giovannoni S.J."/>
            <person name="Moore L.R."/>
            <person name="Chisholm S.W."/>
        </authorList>
    </citation>
    <scope>NUCLEOTIDE SEQUENCE [LARGE SCALE GENOMIC DNA]</scope>
    <source>
        <strain evidence="2">GP2</strain>
    </source>
</reference>
<dbReference type="STRING" id="59925.EU91_1265"/>